<comment type="caution">
    <text evidence="1">The sequence shown here is derived from an EMBL/GenBank/DDBJ whole genome shotgun (WGS) entry which is preliminary data.</text>
</comment>
<protein>
    <submittedName>
        <fullName evidence="1">Uncharacterized protein</fullName>
    </submittedName>
</protein>
<proteinExistence type="predicted"/>
<dbReference type="PANTHER" id="PTHR37763">
    <property type="entry name" value="EXOSOME COMPLEX EXONUCLEASE"/>
    <property type="match status" value="1"/>
</dbReference>
<keyword evidence="2" id="KW-1185">Reference proteome</keyword>
<name>A0AAV8SI35_9ROSI</name>
<accession>A0AAV8SI35</accession>
<dbReference type="EMBL" id="JAIWQS010000011">
    <property type="protein sequence ID" value="KAJ8751653.1"/>
    <property type="molecule type" value="Genomic_DNA"/>
</dbReference>
<evidence type="ECO:0000313" key="1">
    <source>
        <dbReference type="EMBL" id="KAJ8751653.1"/>
    </source>
</evidence>
<evidence type="ECO:0000313" key="2">
    <source>
        <dbReference type="Proteomes" id="UP001159364"/>
    </source>
</evidence>
<dbReference type="Proteomes" id="UP001159364">
    <property type="component" value="Linkage Group LG11"/>
</dbReference>
<organism evidence="1 2">
    <name type="scientific">Erythroxylum novogranatense</name>
    <dbReference type="NCBI Taxonomy" id="1862640"/>
    <lineage>
        <taxon>Eukaryota</taxon>
        <taxon>Viridiplantae</taxon>
        <taxon>Streptophyta</taxon>
        <taxon>Embryophyta</taxon>
        <taxon>Tracheophyta</taxon>
        <taxon>Spermatophyta</taxon>
        <taxon>Magnoliopsida</taxon>
        <taxon>eudicotyledons</taxon>
        <taxon>Gunneridae</taxon>
        <taxon>Pentapetalae</taxon>
        <taxon>rosids</taxon>
        <taxon>fabids</taxon>
        <taxon>Malpighiales</taxon>
        <taxon>Erythroxylaceae</taxon>
        <taxon>Erythroxylum</taxon>
    </lineage>
</organism>
<dbReference type="AlphaFoldDB" id="A0AAV8SI35"/>
<sequence>MAFRVAQKLVLGAKYHKLWKKGASLLNLMLYHSSRGINEEVWPIEWYNKAFLKIANWADELRDVDMIDGRLKSINDGAIIIDDHLAHKMHSLKSLARIFIGSPIVQQKIRENIAGFSVDVKTSIAASFSENYERDSMIVDSLTTVGNFLDISAQQRKLVRFTICPQVTQHHIWTGALKEVINDLKIEMGVLNHDFNRMEMNMGQQIVSSCSKFLADRDTSYDHDSVSWMQLEFAKSVGPSSLGKWEDVLEMFNDLIGYLKDEKALFYHVEKLKVMKEGLSQIKDVLIDKGIGYKETRHQQGLVQKKLSSSLGHSSRCLFTLLLFYLYGHVRNIEVDLHGGIYGDTVYNKHHLCMGRILTSDQENMVVHGTKQLDKVLGLFKFVWQTAGMKGILELQGHLFCVGAKDRKLTYRGNHFFVHGISL</sequence>
<reference evidence="1 2" key="1">
    <citation type="submission" date="2021-09" db="EMBL/GenBank/DDBJ databases">
        <title>Genomic insights and catalytic innovation underlie evolution of tropane alkaloids biosynthesis.</title>
        <authorList>
            <person name="Wang Y.-J."/>
            <person name="Tian T."/>
            <person name="Huang J.-P."/>
            <person name="Huang S.-X."/>
        </authorList>
    </citation>
    <scope>NUCLEOTIDE SEQUENCE [LARGE SCALE GENOMIC DNA]</scope>
    <source>
        <strain evidence="1">KIB-2018</strain>
        <tissue evidence="1">Leaf</tissue>
    </source>
</reference>
<dbReference type="PANTHER" id="PTHR37763:SF1">
    <property type="entry name" value="EXOSOME COMPLEX EXONUCLEASE"/>
    <property type="match status" value="1"/>
</dbReference>
<gene>
    <name evidence="1" type="ORF">K2173_025812</name>
</gene>